<keyword evidence="2" id="KW-1185">Reference proteome</keyword>
<sequence>MIEGQSCAVVCTSTASLEVFSNKPSIIYTLPLNIHTAQGDYRDGIDISSQQFYQYLQKHPSELPYTSPPDFDKAVALLLKLKQENYTDVIVPTLSVSLSQTYKVI</sequence>
<evidence type="ECO:0000313" key="2">
    <source>
        <dbReference type="Proteomes" id="UP000254601"/>
    </source>
</evidence>
<dbReference type="EMBL" id="UHIC01000001">
    <property type="protein sequence ID" value="SUO93114.1"/>
    <property type="molecule type" value="Genomic_DNA"/>
</dbReference>
<gene>
    <name evidence="1" type="primary">degV</name>
    <name evidence="1" type="ORF">NCTC13337_00062</name>
</gene>
<dbReference type="Pfam" id="PF02645">
    <property type="entry name" value="DegV"/>
    <property type="match status" value="1"/>
</dbReference>
<dbReference type="Gene3D" id="3.40.50.10170">
    <property type="match status" value="1"/>
</dbReference>
<accession>A0A380MLR3</accession>
<dbReference type="RefSeq" id="WP_072576213.1">
    <property type="nucleotide sequence ID" value="NZ_LWHB01000056.1"/>
</dbReference>
<proteinExistence type="predicted"/>
<dbReference type="SUPFAM" id="SSF82549">
    <property type="entry name" value="DAK1/DegV-like"/>
    <property type="match status" value="1"/>
</dbReference>
<organism evidence="1 2">
    <name type="scientific">Suttonella ornithocola</name>
    <dbReference type="NCBI Taxonomy" id="279832"/>
    <lineage>
        <taxon>Bacteria</taxon>
        <taxon>Pseudomonadati</taxon>
        <taxon>Pseudomonadota</taxon>
        <taxon>Gammaproteobacteria</taxon>
        <taxon>Cardiobacteriales</taxon>
        <taxon>Cardiobacteriaceae</taxon>
        <taxon>Suttonella</taxon>
    </lineage>
</organism>
<dbReference type="InterPro" id="IPR003797">
    <property type="entry name" value="DegV"/>
</dbReference>
<protein>
    <submittedName>
        <fullName evidence="1">EDD domain protein, DegV family</fullName>
    </submittedName>
</protein>
<name>A0A380MLR3_9GAMM</name>
<evidence type="ECO:0000313" key="1">
    <source>
        <dbReference type="EMBL" id="SUO93114.1"/>
    </source>
</evidence>
<reference evidence="1 2" key="1">
    <citation type="submission" date="2018-06" db="EMBL/GenBank/DDBJ databases">
        <authorList>
            <consortium name="Pathogen Informatics"/>
            <person name="Doyle S."/>
        </authorList>
    </citation>
    <scope>NUCLEOTIDE SEQUENCE [LARGE SCALE GENOMIC DNA]</scope>
    <source>
        <strain evidence="1 2">NCTC13337</strain>
    </source>
</reference>
<dbReference type="OrthoDB" id="9760324at2"/>
<dbReference type="AlphaFoldDB" id="A0A380MLR3"/>
<dbReference type="Proteomes" id="UP000254601">
    <property type="component" value="Unassembled WGS sequence"/>
</dbReference>
<dbReference type="PROSITE" id="PS51482">
    <property type="entry name" value="DEGV"/>
    <property type="match status" value="1"/>
</dbReference>